<dbReference type="EMBL" id="JACAZI010000002">
    <property type="protein sequence ID" value="KAF7368209.1"/>
    <property type="molecule type" value="Genomic_DNA"/>
</dbReference>
<evidence type="ECO:0000313" key="4">
    <source>
        <dbReference type="EMBL" id="KAF7368209.1"/>
    </source>
</evidence>
<evidence type="ECO:0000256" key="1">
    <source>
        <dbReference type="SAM" id="MobiDB-lite"/>
    </source>
</evidence>
<accession>A0A8H6Z0L2</accession>
<evidence type="ECO:0000259" key="3">
    <source>
        <dbReference type="Pfam" id="PF20152"/>
    </source>
</evidence>
<dbReference type="Pfam" id="PF20152">
    <property type="entry name" value="DUF6534"/>
    <property type="match status" value="1"/>
</dbReference>
<evidence type="ECO:0000313" key="5">
    <source>
        <dbReference type="Proteomes" id="UP000620124"/>
    </source>
</evidence>
<feature type="transmembrane region" description="Helical" evidence="2">
    <location>
        <begin position="37"/>
        <end position="61"/>
    </location>
</feature>
<proteinExistence type="predicted"/>
<keyword evidence="2" id="KW-0472">Membrane</keyword>
<comment type="caution">
    <text evidence="4">The sequence shown here is derived from an EMBL/GenBank/DDBJ whole genome shotgun (WGS) entry which is preliminary data.</text>
</comment>
<organism evidence="4 5">
    <name type="scientific">Mycena venus</name>
    <dbReference type="NCBI Taxonomy" id="2733690"/>
    <lineage>
        <taxon>Eukaryota</taxon>
        <taxon>Fungi</taxon>
        <taxon>Dikarya</taxon>
        <taxon>Basidiomycota</taxon>
        <taxon>Agaricomycotina</taxon>
        <taxon>Agaricomycetes</taxon>
        <taxon>Agaricomycetidae</taxon>
        <taxon>Agaricales</taxon>
        <taxon>Marasmiineae</taxon>
        <taxon>Mycenaceae</taxon>
        <taxon>Mycena</taxon>
    </lineage>
</organism>
<keyword evidence="2" id="KW-1133">Transmembrane helix</keyword>
<gene>
    <name evidence="4" type="ORF">MVEN_00140600</name>
</gene>
<keyword evidence="5" id="KW-1185">Reference proteome</keyword>
<feature type="transmembrane region" description="Helical" evidence="2">
    <location>
        <begin position="67"/>
        <end position="89"/>
    </location>
</feature>
<feature type="domain" description="DUF6534" evidence="3">
    <location>
        <begin position="19"/>
        <end position="91"/>
    </location>
</feature>
<dbReference type="AlphaFoldDB" id="A0A8H6Z0L2"/>
<feature type="region of interest" description="Disordered" evidence="1">
    <location>
        <begin position="95"/>
        <end position="124"/>
    </location>
</feature>
<name>A0A8H6Z0L2_9AGAR</name>
<dbReference type="InterPro" id="IPR045339">
    <property type="entry name" value="DUF6534"/>
</dbReference>
<reference evidence="4" key="1">
    <citation type="submission" date="2020-05" db="EMBL/GenBank/DDBJ databases">
        <title>Mycena genomes resolve the evolution of fungal bioluminescence.</title>
        <authorList>
            <person name="Tsai I.J."/>
        </authorList>
    </citation>
    <scope>NUCLEOTIDE SEQUENCE</scope>
    <source>
        <strain evidence="4">CCC161011</strain>
    </source>
</reference>
<dbReference type="Proteomes" id="UP000620124">
    <property type="component" value="Unassembled WGS sequence"/>
</dbReference>
<evidence type="ECO:0000256" key="2">
    <source>
        <dbReference type="SAM" id="Phobius"/>
    </source>
</evidence>
<keyword evidence="2" id="KW-0812">Transmembrane</keyword>
<sequence>MVILYTSLADRPKFKIPVTLWKARGIAKETRSVLGRLTAVTIQSGAAAATLAAGALIAYFIDPKTNVPGAIVFLLGRVYVITLLSNLNIRKAAKSSSMTDASSGPGTTGGEQGPPTLTRWTTDDPCGIHVHRTVHTSVQVLEV</sequence>
<protein>
    <recommendedName>
        <fullName evidence="3">DUF6534 domain-containing protein</fullName>
    </recommendedName>
</protein>
<dbReference type="OrthoDB" id="3098283at2759"/>